<evidence type="ECO:0000313" key="4">
    <source>
        <dbReference type="EMBL" id="SFS66125.1"/>
    </source>
</evidence>
<dbReference type="CDD" id="cd06974">
    <property type="entry name" value="TerD_like"/>
    <property type="match status" value="1"/>
</dbReference>
<sequence>MTHALDKGATVRLPVTSVRAVLRWSPRGPGGADLDLSALLLGGTGRVRSPGDFVFYNQPRHPTGLVRRLPKQRDGHGLLDTVEAELARLDPAVGRVVLAASAERGFDAARSHPHLLLYGALATEPLARFAPEPGPGETAVICGELYRSGDGWHFRASGLGFRGGLVALAAEFGVTAAAPPPSALPQPSADPPPDPRRGPGYGYPPAGAAPVAPPAPDVVLPPQGPQFLPPAP</sequence>
<dbReference type="AlphaFoldDB" id="A0A1I6RN51"/>
<dbReference type="Gene3D" id="2.60.60.30">
    <property type="entry name" value="sav2460 like domains"/>
    <property type="match status" value="1"/>
</dbReference>
<dbReference type="Pfam" id="PF02342">
    <property type="entry name" value="TerD"/>
    <property type="match status" value="1"/>
</dbReference>
<dbReference type="PANTHER" id="PTHR32097:SF4">
    <property type="entry name" value="GENERAL STRESS PROTEIN 16U"/>
    <property type="match status" value="1"/>
</dbReference>
<feature type="domain" description="TerD" evidence="3">
    <location>
        <begin position="1"/>
        <end position="172"/>
    </location>
</feature>
<evidence type="ECO:0000256" key="2">
    <source>
        <dbReference type="SAM" id="MobiDB-lite"/>
    </source>
</evidence>
<dbReference type="InterPro" id="IPR051324">
    <property type="entry name" value="Stress/Tellurium_Resist"/>
</dbReference>
<keyword evidence="5" id="KW-1185">Reference proteome</keyword>
<dbReference type="RefSeq" id="WP_093842705.1">
    <property type="nucleotide sequence ID" value="NZ_CP054938.1"/>
</dbReference>
<gene>
    <name evidence="4" type="ORF">SAMN05444716_103215</name>
</gene>
<accession>A0A1I6RN51</accession>
<name>A0A1I6RN51_9ACTN</name>
<dbReference type="Proteomes" id="UP000198873">
    <property type="component" value="Unassembled WGS sequence"/>
</dbReference>
<dbReference type="EMBL" id="FPAB01000003">
    <property type="protein sequence ID" value="SFS66125.1"/>
    <property type="molecule type" value="Genomic_DNA"/>
</dbReference>
<dbReference type="PANTHER" id="PTHR32097">
    <property type="entry name" value="CAMP-BINDING PROTEIN 1-RELATED"/>
    <property type="match status" value="1"/>
</dbReference>
<feature type="compositionally biased region" description="Pro residues" evidence="2">
    <location>
        <begin position="222"/>
        <end position="232"/>
    </location>
</feature>
<feature type="compositionally biased region" description="Pro residues" evidence="2">
    <location>
        <begin position="179"/>
        <end position="192"/>
    </location>
</feature>
<evidence type="ECO:0000259" key="3">
    <source>
        <dbReference type="Pfam" id="PF02342"/>
    </source>
</evidence>
<dbReference type="STRING" id="1176198.SAMN05444716_103215"/>
<proteinExistence type="inferred from homology"/>
<reference evidence="5" key="1">
    <citation type="submission" date="2016-10" db="EMBL/GenBank/DDBJ databases">
        <authorList>
            <person name="Varghese N."/>
            <person name="Submissions S."/>
        </authorList>
    </citation>
    <scope>NUCLEOTIDE SEQUENCE [LARGE SCALE GENOMIC DNA]</scope>
    <source>
        <strain evidence="5">CGMCC 4.7047</strain>
    </source>
</reference>
<protein>
    <submittedName>
        <fullName evidence="4">Stress response protein SCP2</fullName>
    </submittedName>
</protein>
<organism evidence="4 5">
    <name type="scientific">Streptomyces harbinensis</name>
    <dbReference type="NCBI Taxonomy" id="1176198"/>
    <lineage>
        <taxon>Bacteria</taxon>
        <taxon>Bacillati</taxon>
        <taxon>Actinomycetota</taxon>
        <taxon>Actinomycetes</taxon>
        <taxon>Kitasatosporales</taxon>
        <taxon>Streptomycetaceae</taxon>
        <taxon>Streptomyces</taxon>
    </lineage>
</organism>
<comment type="similarity">
    <text evidence="1">Belongs to the CAPAB/TerDEXZ family.</text>
</comment>
<dbReference type="InterPro" id="IPR003325">
    <property type="entry name" value="TerD"/>
</dbReference>
<evidence type="ECO:0000256" key="1">
    <source>
        <dbReference type="ARBA" id="ARBA00008775"/>
    </source>
</evidence>
<evidence type="ECO:0000313" key="5">
    <source>
        <dbReference type="Proteomes" id="UP000198873"/>
    </source>
</evidence>
<feature type="region of interest" description="Disordered" evidence="2">
    <location>
        <begin position="179"/>
        <end position="232"/>
    </location>
</feature>